<keyword evidence="2" id="KW-1185">Reference proteome</keyword>
<gene>
    <name evidence="1" type="ORF">CLV54_0280</name>
</gene>
<comment type="caution">
    <text evidence="1">The sequence shown here is derived from an EMBL/GenBank/DDBJ whole genome shotgun (WGS) entry which is preliminary data.</text>
</comment>
<sequence length="41" mass="3965">MGREAVRVDIAVDGVGLPGAQLLIGGAVFGTGAARAGCIQP</sequence>
<name>A0A2M9C3Z6_9MICO</name>
<organism evidence="1 2">
    <name type="scientific">Compostimonas suwonensis</name>
    <dbReference type="NCBI Taxonomy" id="1048394"/>
    <lineage>
        <taxon>Bacteria</taxon>
        <taxon>Bacillati</taxon>
        <taxon>Actinomycetota</taxon>
        <taxon>Actinomycetes</taxon>
        <taxon>Micrococcales</taxon>
        <taxon>Microbacteriaceae</taxon>
        <taxon>Compostimonas</taxon>
    </lineage>
</organism>
<dbReference type="Proteomes" id="UP000230161">
    <property type="component" value="Unassembled WGS sequence"/>
</dbReference>
<dbReference type="AlphaFoldDB" id="A0A2M9C3Z6"/>
<evidence type="ECO:0000313" key="1">
    <source>
        <dbReference type="EMBL" id="PJJ65251.1"/>
    </source>
</evidence>
<reference evidence="1 2" key="1">
    <citation type="submission" date="2017-11" db="EMBL/GenBank/DDBJ databases">
        <title>Genomic Encyclopedia of Archaeal and Bacterial Type Strains, Phase II (KMG-II): From Individual Species to Whole Genera.</title>
        <authorList>
            <person name="Goeker M."/>
        </authorList>
    </citation>
    <scope>NUCLEOTIDE SEQUENCE [LARGE SCALE GENOMIC DNA]</scope>
    <source>
        <strain evidence="1 2">DSM 25625</strain>
    </source>
</reference>
<accession>A0A2M9C3Z6</accession>
<proteinExistence type="predicted"/>
<dbReference type="RefSeq" id="WP_281258140.1">
    <property type="nucleotide sequence ID" value="NZ_PGFB01000001.1"/>
</dbReference>
<evidence type="ECO:0000313" key="2">
    <source>
        <dbReference type="Proteomes" id="UP000230161"/>
    </source>
</evidence>
<protein>
    <submittedName>
        <fullName evidence="1">Uncharacterized protein</fullName>
    </submittedName>
</protein>
<dbReference type="EMBL" id="PGFB01000001">
    <property type="protein sequence ID" value="PJJ65251.1"/>
    <property type="molecule type" value="Genomic_DNA"/>
</dbReference>